<name>A0ABV0JE21_9CYAN</name>
<proteinExistence type="predicted"/>
<sequence>MISIVKQDFTGTRVSADLGFVFPTSPIERKFEVGDRVKFLDYCFGERRTATGILVQSYFSVPACDLAERPSKGKCKGQYLQSPNGLIAEYEVVLPAIAQIDLSYHSAYPKDGIFRGRLVVNEWARKNFQLITAAPQQPAPGTLVRVCKAEIGLEDDLDRQGTVQPASVVPELQGEVRVLLQGDTCVRRFDLNQLEVVNAKSEMAEPFLLESQEFAQAEPIKVGDRVRVIGETPEGYVFGNVGTVRQVRVEDWQSRKRTASVELDNPTGGVAIQASLPLSAIEKIEKPPVIFNYPEPILTEAQRQAIAAWEAQGWTVTQQPEHEHRMPSEMAIQISRQDDSSKGTLTIERVLFIAGDGWTNTEQQRQTIMSWYNDGWTVTQRAAQHGLPLEIEVELSKAVELPYGELRQLYLLSSIGWACLLSQPADGAYCRWPKVEPVTPELTVIEGAPLERRRQALLIQRRHVEADLIELKAEQAVAVRAGGMVWPKEWASAGIEDYTVVKKLQKTGFYTKFWYHRLYAPTKLFAAKRTTKDDSGKTNRHHLTKVEYARYRAAKYRYDRIQALESQLDQASQAIADIERGKQHRKPSAEGKVEGQWEIWDTRNTYAPGSYPSKTFAFIVYQWVFKNGRLQCRSQKRFGEIPVDEPAAIERAHARAEQWLEKNGN</sequence>
<dbReference type="RefSeq" id="WP_190440496.1">
    <property type="nucleotide sequence ID" value="NZ_JAMPKM010000015.1"/>
</dbReference>
<evidence type="ECO:0008006" key="3">
    <source>
        <dbReference type="Google" id="ProtNLM"/>
    </source>
</evidence>
<protein>
    <recommendedName>
        <fullName evidence="3">KOW domain-containing protein</fullName>
    </recommendedName>
</protein>
<dbReference type="EMBL" id="JAMPKM010000015">
    <property type="protein sequence ID" value="MEP0819548.1"/>
    <property type="molecule type" value="Genomic_DNA"/>
</dbReference>
<comment type="caution">
    <text evidence="1">The sequence shown here is derived from an EMBL/GenBank/DDBJ whole genome shotgun (WGS) entry which is preliminary data.</text>
</comment>
<gene>
    <name evidence="1" type="ORF">NC998_20840</name>
</gene>
<evidence type="ECO:0000313" key="1">
    <source>
        <dbReference type="EMBL" id="MEP0819548.1"/>
    </source>
</evidence>
<reference evidence="1 2" key="1">
    <citation type="submission" date="2022-04" db="EMBL/GenBank/DDBJ databases">
        <title>Positive selection, recombination, and allopatry shape intraspecific diversity of widespread and dominant cyanobacteria.</title>
        <authorList>
            <person name="Wei J."/>
            <person name="Shu W."/>
            <person name="Hu C."/>
        </authorList>
    </citation>
    <scope>NUCLEOTIDE SEQUENCE [LARGE SCALE GENOMIC DNA]</scope>
    <source>
        <strain evidence="1 2">GB2-A4</strain>
    </source>
</reference>
<keyword evidence="2" id="KW-1185">Reference proteome</keyword>
<accession>A0ABV0JE21</accession>
<evidence type="ECO:0000313" key="2">
    <source>
        <dbReference type="Proteomes" id="UP001464891"/>
    </source>
</evidence>
<dbReference type="Proteomes" id="UP001464891">
    <property type="component" value="Unassembled WGS sequence"/>
</dbReference>
<organism evidence="1 2">
    <name type="scientific">Trichocoleus desertorum GB2-A4</name>
    <dbReference type="NCBI Taxonomy" id="2933944"/>
    <lineage>
        <taxon>Bacteria</taxon>
        <taxon>Bacillati</taxon>
        <taxon>Cyanobacteriota</taxon>
        <taxon>Cyanophyceae</taxon>
        <taxon>Leptolyngbyales</taxon>
        <taxon>Trichocoleusaceae</taxon>
        <taxon>Trichocoleus</taxon>
    </lineage>
</organism>